<name>A0AAD4D6T4_9FUNG</name>
<evidence type="ECO:0000313" key="3">
    <source>
        <dbReference type="Proteomes" id="UP001194580"/>
    </source>
</evidence>
<dbReference type="Gene3D" id="3.80.10.10">
    <property type="entry name" value="Ribonuclease Inhibitor"/>
    <property type="match status" value="1"/>
</dbReference>
<dbReference type="InterPro" id="IPR032675">
    <property type="entry name" value="LRR_dom_sf"/>
</dbReference>
<evidence type="ECO:0000256" key="1">
    <source>
        <dbReference type="SAM" id="MobiDB-lite"/>
    </source>
</evidence>
<evidence type="ECO:0000313" key="2">
    <source>
        <dbReference type="EMBL" id="KAG0267734.1"/>
    </source>
</evidence>
<organism evidence="2 3">
    <name type="scientific">Linnemannia exigua</name>
    <dbReference type="NCBI Taxonomy" id="604196"/>
    <lineage>
        <taxon>Eukaryota</taxon>
        <taxon>Fungi</taxon>
        <taxon>Fungi incertae sedis</taxon>
        <taxon>Mucoromycota</taxon>
        <taxon>Mortierellomycotina</taxon>
        <taxon>Mortierellomycetes</taxon>
        <taxon>Mortierellales</taxon>
        <taxon>Mortierellaceae</taxon>
        <taxon>Linnemannia</taxon>
    </lineage>
</organism>
<dbReference type="AlphaFoldDB" id="A0AAD4D6T4"/>
<feature type="compositionally biased region" description="Low complexity" evidence="1">
    <location>
        <begin position="54"/>
        <end position="64"/>
    </location>
</feature>
<reference evidence="2" key="1">
    <citation type="journal article" date="2020" name="Fungal Divers.">
        <title>Resolving the Mortierellaceae phylogeny through synthesis of multi-gene phylogenetics and phylogenomics.</title>
        <authorList>
            <person name="Vandepol N."/>
            <person name="Liber J."/>
            <person name="Desiro A."/>
            <person name="Na H."/>
            <person name="Kennedy M."/>
            <person name="Barry K."/>
            <person name="Grigoriev I.V."/>
            <person name="Miller A.N."/>
            <person name="O'Donnell K."/>
            <person name="Stajich J.E."/>
            <person name="Bonito G."/>
        </authorList>
    </citation>
    <scope>NUCLEOTIDE SEQUENCE</scope>
    <source>
        <strain evidence="2">NRRL 28262</strain>
    </source>
</reference>
<dbReference type="Proteomes" id="UP001194580">
    <property type="component" value="Unassembled WGS sequence"/>
</dbReference>
<proteinExistence type="predicted"/>
<sequence length="603" mass="68012">MRPHPWSLILPLSPHHHCCLIDRDLAVTQSPQERSATAFVFCFLLVSSSSSLSSSTLPSQQQAPSPAPLIDNMSTSSDISPSPSHTVTTLLSPTAAVIRIPGLVSALAKHLSQHDRSICIRVNKVWLDAFTPHLWETVRIVDFDFLSGLKNGDTVCQPWTIDDICNDHPLRKQGHLIKHLTLRYRRSLCQLGPSLVSLRTLVIDDFLDWKMYDRTPLMRVWKINNNTDRFNTTSILVNIFRHNPHLSTVKLALAAHDDIDALADALRHLQELEYVVLGGTRFQTRPKDTKEYARAGQRCAALIETSVRLQQYECIDLDPIAPLEHQELSRSCSAKQIGIKQMYLATDLPMGNRRLIKVMELCGQALQSFSASNFSDSNVRDLIRLVPTSNPNLRHLGIMVSDKVNTNLWIAFLKACYPLESLKVICGLPVDPLLNILRKRHAATLKTVYFERFGQDDSEDVLVGILEYCPRIEDFRSNWAVDSILLFPLEEANEPNPCIKWPCASTLQRLSICFRGIPNHMSSLRSQDYLQRCILRCFGQAKGLKTLTVTTDYMGIALREVGMPLLVWKEKTIREEFVDCVGLGDLRTLDMSPFGLGFEASFA</sequence>
<accession>A0AAD4D6T4</accession>
<keyword evidence="3" id="KW-1185">Reference proteome</keyword>
<protein>
    <submittedName>
        <fullName evidence="2">Uncharacterized protein</fullName>
    </submittedName>
</protein>
<gene>
    <name evidence="2" type="ORF">BGZ95_002788</name>
</gene>
<dbReference type="EMBL" id="JAAAIL010001606">
    <property type="protein sequence ID" value="KAG0267734.1"/>
    <property type="molecule type" value="Genomic_DNA"/>
</dbReference>
<comment type="caution">
    <text evidence="2">The sequence shown here is derived from an EMBL/GenBank/DDBJ whole genome shotgun (WGS) entry which is preliminary data.</text>
</comment>
<feature type="compositionally biased region" description="Low complexity" evidence="1">
    <location>
        <begin position="74"/>
        <end position="84"/>
    </location>
</feature>
<feature type="region of interest" description="Disordered" evidence="1">
    <location>
        <begin position="54"/>
        <end position="84"/>
    </location>
</feature>